<dbReference type="EMBL" id="HBUF01677609">
    <property type="protein sequence ID" value="CAG6791711.1"/>
    <property type="molecule type" value="Transcribed_RNA"/>
</dbReference>
<dbReference type="AlphaFoldDB" id="A0A8D9FIN8"/>
<organism evidence="1">
    <name type="scientific">Cacopsylla melanoneura</name>
    <dbReference type="NCBI Taxonomy" id="428564"/>
    <lineage>
        <taxon>Eukaryota</taxon>
        <taxon>Metazoa</taxon>
        <taxon>Ecdysozoa</taxon>
        <taxon>Arthropoda</taxon>
        <taxon>Hexapoda</taxon>
        <taxon>Insecta</taxon>
        <taxon>Pterygota</taxon>
        <taxon>Neoptera</taxon>
        <taxon>Paraneoptera</taxon>
        <taxon>Hemiptera</taxon>
        <taxon>Sternorrhyncha</taxon>
        <taxon>Psylloidea</taxon>
        <taxon>Psyllidae</taxon>
        <taxon>Psyllinae</taxon>
        <taxon>Cacopsylla</taxon>
    </lineage>
</organism>
<proteinExistence type="predicted"/>
<dbReference type="EMBL" id="HBUF01677608">
    <property type="protein sequence ID" value="CAG6791709.1"/>
    <property type="molecule type" value="Transcribed_RNA"/>
</dbReference>
<name>A0A8D9FIN8_9HEMI</name>
<sequence length="100" mass="12089">MVLQTDPRRFLPGIDPYDYNFRTHSLQWMNVAHYRTPLYYIRTDRCLQSALYTVVGTDSRTDQLVLIYRTTYSGKPMHQYWSKSKGPCFANYRSRCRRMY</sequence>
<reference evidence="1" key="1">
    <citation type="submission" date="2021-05" db="EMBL/GenBank/DDBJ databases">
        <authorList>
            <person name="Alioto T."/>
            <person name="Alioto T."/>
            <person name="Gomez Garrido J."/>
        </authorList>
    </citation>
    <scope>NUCLEOTIDE SEQUENCE</scope>
</reference>
<accession>A0A8D9FIN8</accession>
<evidence type="ECO:0000313" key="1">
    <source>
        <dbReference type="EMBL" id="CAG6791711.1"/>
    </source>
</evidence>
<protein>
    <submittedName>
        <fullName evidence="1">Uncharacterized protein</fullName>
    </submittedName>
</protein>